<name>A0A1E2V6G5_9GAMM</name>
<dbReference type="EMBL" id="MDTQ01000001">
    <property type="protein sequence ID" value="ODC02564.1"/>
    <property type="molecule type" value="Genomic_DNA"/>
</dbReference>
<reference evidence="1 2" key="1">
    <citation type="submission" date="2016-08" db="EMBL/GenBank/DDBJ databases">
        <authorList>
            <person name="Seilhamer J.J."/>
        </authorList>
    </citation>
    <scope>NUCLEOTIDE SEQUENCE [LARGE SCALE GENOMIC DNA]</scope>
    <source>
        <strain evidence="1 2">PH27A</strain>
    </source>
</reference>
<dbReference type="OrthoDB" id="2604865at2"/>
<gene>
    <name evidence="1" type="ORF">BFW38_02385</name>
</gene>
<dbReference type="Proteomes" id="UP000094291">
    <property type="component" value="Unassembled WGS sequence"/>
</dbReference>
<dbReference type="AlphaFoldDB" id="A0A1E2V6G5"/>
<dbReference type="STRING" id="197479.BFW38_02385"/>
<proteinExistence type="predicted"/>
<protein>
    <submittedName>
        <fullName evidence="1">Uncharacterized protein</fullName>
    </submittedName>
</protein>
<dbReference type="RefSeq" id="WP_068996949.1">
    <property type="nucleotide sequence ID" value="NZ_MDTQ01000001.1"/>
</dbReference>
<evidence type="ECO:0000313" key="1">
    <source>
        <dbReference type="EMBL" id="ODC02564.1"/>
    </source>
</evidence>
<organism evidence="1 2">
    <name type="scientific">Terasakiispira papahanaumokuakeensis</name>
    <dbReference type="NCBI Taxonomy" id="197479"/>
    <lineage>
        <taxon>Bacteria</taxon>
        <taxon>Pseudomonadati</taxon>
        <taxon>Pseudomonadota</taxon>
        <taxon>Gammaproteobacteria</taxon>
        <taxon>Oceanospirillales</taxon>
        <taxon>Terasakiispira</taxon>
    </lineage>
</organism>
<comment type="caution">
    <text evidence="1">The sequence shown here is derived from an EMBL/GenBank/DDBJ whole genome shotgun (WGS) entry which is preliminary data.</text>
</comment>
<evidence type="ECO:0000313" key="2">
    <source>
        <dbReference type="Proteomes" id="UP000094291"/>
    </source>
</evidence>
<sequence length="144" mass="16455">MSKNFTKEDVIKEIELIDWDQEEHNHESALDIQETLTSICNMTTPSHAQSLGDRIISLIANNHSGIYKTSSEKVIDVLSKLHQVQDLNSAAKICSLSILNDLHYFSPEEPASEEEKTRLERIQEKLKPYSDDRINFPTIENKTS</sequence>
<accession>A0A1E2V6G5</accession>
<keyword evidence="2" id="KW-1185">Reference proteome</keyword>